<protein>
    <submittedName>
        <fullName evidence="1">Uncharacterized protein</fullName>
    </submittedName>
</protein>
<dbReference type="RefSeq" id="WP_364020356.1">
    <property type="nucleotide sequence ID" value="NZ_JBFATE010000003.1"/>
</dbReference>
<evidence type="ECO:0000313" key="1">
    <source>
        <dbReference type="EMBL" id="MEV5245639.1"/>
    </source>
</evidence>
<sequence length="175" mass="18944">MRIVTRSRLAQLEADARAAREQARQTVGGASEAFRQHVRELYSATDRAERAEATASEVGAILAQATEELSAAQQGLLLKDIEIRRLREELARGPAEGETLTVLMHYGEPHTVYASREDAHADSATHGVPDGRWVSAGERPAAASKWRCEAFIYDPACNGFRRAYPPASTALGGAA</sequence>
<proteinExistence type="predicted"/>
<accession>A0ABV3JFF5</accession>
<evidence type="ECO:0000313" key="2">
    <source>
        <dbReference type="Proteomes" id="UP001552527"/>
    </source>
</evidence>
<reference evidence="1 2" key="1">
    <citation type="submission" date="2024-06" db="EMBL/GenBank/DDBJ databases">
        <title>The Natural Products Discovery Center: Release of the First 8490 Sequenced Strains for Exploring Actinobacteria Biosynthetic Diversity.</title>
        <authorList>
            <person name="Kalkreuter E."/>
            <person name="Kautsar S.A."/>
            <person name="Yang D."/>
            <person name="Bader C.D."/>
            <person name="Teijaro C.N."/>
            <person name="Fluegel L."/>
            <person name="Davis C.M."/>
            <person name="Simpson J.R."/>
            <person name="Lauterbach L."/>
            <person name="Steele A.D."/>
            <person name="Gui C."/>
            <person name="Meng S."/>
            <person name="Li G."/>
            <person name="Viehrig K."/>
            <person name="Ye F."/>
            <person name="Su P."/>
            <person name="Kiefer A.F."/>
            <person name="Nichols A."/>
            <person name="Cepeda A.J."/>
            <person name="Yan W."/>
            <person name="Fan B."/>
            <person name="Jiang Y."/>
            <person name="Adhikari A."/>
            <person name="Zheng C.-J."/>
            <person name="Schuster L."/>
            <person name="Cowan T.M."/>
            <person name="Smanski M.J."/>
            <person name="Chevrette M.G."/>
            <person name="De Carvalho L.P.S."/>
            <person name="Shen B."/>
        </authorList>
    </citation>
    <scope>NUCLEOTIDE SEQUENCE [LARGE SCALE GENOMIC DNA]</scope>
    <source>
        <strain evidence="1 2">NPDC052768</strain>
    </source>
</reference>
<keyword evidence="2" id="KW-1185">Reference proteome</keyword>
<organism evidence="1 2">
    <name type="scientific">Streptomyces werraensis</name>
    <dbReference type="NCBI Taxonomy" id="68284"/>
    <lineage>
        <taxon>Bacteria</taxon>
        <taxon>Bacillati</taxon>
        <taxon>Actinomycetota</taxon>
        <taxon>Actinomycetes</taxon>
        <taxon>Kitasatosporales</taxon>
        <taxon>Streptomycetaceae</taxon>
        <taxon>Streptomyces</taxon>
    </lineage>
</organism>
<gene>
    <name evidence="1" type="ORF">AB0K95_10275</name>
</gene>
<dbReference type="EMBL" id="JBFATE010000003">
    <property type="protein sequence ID" value="MEV5245639.1"/>
    <property type="molecule type" value="Genomic_DNA"/>
</dbReference>
<name>A0ABV3JFF5_9ACTN</name>
<comment type="caution">
    <text evidence="1">The sequence shown here is derived from an EMBL/GenBank/DDBJ whole genome shotgun (WGS) entry which is preliminary data.</text>
</comment>
<dbReference type="Proteomes" id="UP001552527">
    <property type="component" value="Unassembled WGS sequence"/>
</dbReference>